<evidence type="ECO:0000313" key="4">
    <source>
        <dbReference type="Proteomes" id="UP001161405"/>
    </source>
</evidence>
<sequence length="242" mass="25738">MTRKKLIATASIPLFALGLSTAYADTTKNYEFSSFNKVEAQEGLNVSVQPSDEFVVEAIADKSDLLDKLEIIQDGDHLIIKRKTDWGITGLLDWMNNWTDRVQINVLMPNLESAEASTGADLRIGAFNSEKLHLEVSTGADLIVSDITAGNLSVDATTGANLTVTGTCDMVVADASSGADIWAKDLVCEDGRVEAASGADVDVSISEKVKAEAWSGGTANIHGTPKTTEIEEGSGGKVNIFR</sequence>
<evidence type="ECO:0000259" key="2">
    <source>
        <dbReference type="Pfam" id="PF10988"/>
    </source>
</evidence>
<dbReference type="Proteomes" id="UP001161405">
    <property type="component" value="Unassembled WGS sequence"/>
</dbReference>
<keyword evidence="4" id="KW-1185">Reference proteome</keyword>
<feature type="domain" description="Putative auto-transporter adhesin head GIN" evidence="2">
    <location>
        <begin position="35"/>
        <end position="225"/>
    </location>
</feature>
<feature type="chain" id="PRO_5046263150" description="Putative auto-transporter adhesin head GIN domain-containing protein" evidence="1">
    <location>
        <begin position="25"/>
        <end position="242"/>
    </location>
</feature>
<reference evidence="3" key="2">
    <citation type="submission" date="2023-01" db="EMBL/GenBank/DDBJ databases">
        <title>Draft genome sequence of Maritalea porphyrae strain NBRC 107169.</title>
        <authorList>
            <person name="Sun Q."/>
            <person name="Mori K."/>
        </authorList>
    </citation>
    <scope>NUCLEOTIDE SEQUENCE</scope>
    <source>
        <strain evidence="3">NBRC 107169</strain>
    </source>
</reference>
<dbReference type="EMBL" id="BSNI01000002">
    <property type="protein sequence ID" value="GLQ18811.1"/>
    <property type="molecule type" value="Genomic_DNA"/>
</dbReference>
<dbReference type="Pfam" id="PF10988">
    <property type="entry name" value="DUF2807"/>
    <property type="match status" value="1"/>
</dbReference>
<comment type="caution">
    <text evidence="3">The sequence shown here is derived from an EMBL/GenBank/DDBJ whole genome shotgun (WGS) entry which is preliminary data.</text>
</comment>
<protein>
    <recommendedName>
        <fullName evidence="2">Putative auto-transporter adhesin head GIN domain-containing protein</fullName>
    </recommendedName>
</protein>
<accession>A0ABQ5UUJ7</accession>
<proteinExistence type="predicted"/>
<keyword evidence="1" id="KW-0732">Signal</keyword>
<gene>
    <name evidence="3" type="ORF">GCM10007879_30600</name>
</gene>
<reference evidence="3" key="1">
    <citation type="journal article" date="2014" name="Int. J. Syst. Evol. Microbiol.">
        <title>Complete genome of a new Firmicutes species belonging to the dominant human colonic microbiota ('Ruminococcus bicirculans') reveals two chromosomes and a selective capacity to utilize plant glucans.</title>
        <authorList>
            <consortium name="NISC Comparative Sequencing Program"/>
            <person name="Wegmann U."/>
            <person name="Louis P."/>
            <person name="Goesmann A."/>
            <person name="Henrissat B."/>
            <person name="Duncan S.H."/>
            <person name="Flint H.J."/>
        </authorList>
    </citation>
    <scope>NUCLEOTIDE SEQUENCE</scope>
    <source>
        <strain evidence="3">NBRC 107169</strain>
    </source>
</reference>
<evidence type="ECO:0000313" key="3">
    <source>
        <dbReference type="EMBL" id="GLQ18811.1"/>
    </source>
</evidence>
<dbReference type="InterPro" id="IPR021255">
    <property type="entry name" value="DUF2807"/>
</dbReference>
<dbReference type="Gene3D" id="2.160.20.120">
    <property type="match status" value="1"/>
</dbReference>
<dbReference type="RefSeq" id="WP_284365895.1">
    <property type="nucleotide sequence ID" value="NZ_BSNI01000002.1"/>
</dbReference>
<name>A0ABQ5UUJ7_9HYPH</name>
<feature type="signal peptide" evidence="1">
    <location>
        <begin position="1"/>
        <end position="24"/>
    </location>
</feature>
<organism evidence="3 4">
    <name type="scientific">Maritalea porphyrae</name>
    <dbReference type="NCBI Taxonomy" id="880732"/>
    <lineage>
        <taxon>Bacteria</taxon>
        <taxon>Pseudomonadati</taxon>
        <taxon>Pseudomonadota</taxon>
        <taxon>Alphaproteobacteria</taxon>
        <taxon>Hyphomicrobiales</taxon>
        <taxon>Devosiaceae</taxon>
        <taxon>Maritalea</taxon>
    </lineage>
</organism>
<evidence type="ECO:0000256" key="1">
    <source>
        <dbReference type="SAM" id="SignalP"/>
    </source>
</evidence>